<accession>A0A414W1U5</accession>
<feature type="transmembrane region" description="Helical" evidence="1">
    <location>
        <begin position="150"/>
        <end position="167"/>
    </location>
</feature>
<organism evidence="2 3">
    <name type="scientific">Blautia obeum</name>
    <dbReference type="NCBI Taxonomy" id="40520"/>
    <lineage>
        <taxon>Bacteria</taxon>
        <taxon>Bacillati</taxon>
        <taxon>Bacillota</taxon>
        <taxon>Clostridia</taxon>
        <taxon>Lachnospirales</taxon>
        <taxon>Lachnospiraceae</taxon>
        <taxon>Blautia</taxon>
    </lineage>
</organism>
<feature type="transmembrane region" description="Helical" evidence="1">
    <location>
        <begin position="179"/>
        <end position="197"/>
    </location>
</feature>
<comment type="caution">
    <text evidence="2">The sequence shown here is derived from an EMBL/GenBank/DDBJ whole genome shotgun (WGS) entry which is preliminary data.</text>
</comment>
<dbReference type="InterPro" id="IPR018674">
    <property type="entry name" value="DUF2142_membrane"/>
</dbReference>
<dbReference type="AlphaFoldDB" id="A0A414W1U5"/>
<feature type="transmembrane region" description="Helical" evidence="1">
    <location>
        <begin position="12"/>
        <end position="33"/>
    </location>
</feature>
<evidence type="ECO:0000256" key="1">
    <source>
        <dbReference type="SAM" id="Phobius"/>
    </source>
</evidence>
<dbReference type="RefSeq" id="WP_118051034.1">
    <property type="nucleotide sequence ID" value="NZ_QRJH01000004.1"/>
</dbReference>
<sequence>MIETIKKHKRIVAVVVILILTAVIELICNFPAIRGGYDDLDLTKYMTVEEEGNREKYVISYSSPQKFYIKELHLSGTFPKEYYYTIKTKEYNSFDKESEEYYSDTVNSWFSDFYTNLNKKVTSVEITLNKPEDAELTAVSCSNKFEINKYRVLFFLAAFSMIYFCFFEKKVVKYPERFFAIYALVFGILIVFFAQPMKISWDEQIHFGNAYTLASGKNVVWTEAAKDLQEAISVTCNTKAEYAELRQYMDDKGMEYLYTETKETLLPSYTMFAYIPQAIFLKLGLFFNLPFSILFAFGKLGNLLLYIGIMYAAIYLAKSKKIFLLFIAMMPTVIFQASSYTYDMMVFSCITLACALWANEMFYTEKKTETWKIIIMVLLFVFGSYSKAVYIPLMAAILLLPSFKNISKKKKLVMWGSLLLILLLVMMTFVLPTLTSTVARDLSVSGDARGGDTGVVRQMISMLKHPWASVKLMISSVFSFDNFRNLGFSYSDDCFWGNLMFLNFASCGILADKWSILLVSMITILLLYQDVDSGQKVLKMWDKIVITVMLMGTIFFIWLALYLSFTPVGENTILGVQARYYLPLLYFVAVLVRNKRIKFVCKQNLIMKITIFVAQLLGWTAMYQCMLVGRLV</sequence>
<evidence type="ECO:0000313" key="3">
    <source>
        <dbReference type="Proteomes" id="UP000284024"/>
    </source>
</evidence>
<gene>
    <name evidence="2" type="ORF">DW222_09575</name>
</gene>
<feature type="transmembrane region" description="Helical" evidence="1">
    <location>
        <begin position="373"/>
        <end position="400"/>
    </location>
</feature>
<feature type="transmembrane region" description="Helical" evidence="1">
    <location>
        <begin position="291"/>
        <end position="315"/>
    </location>
</feature>
<feature type="transmembrane region" description="Helical" evidence="1">
    <location>
        <begin position="322"/>
        <end position="342"/>
    </location>
</feature>
<dbReference type="EMBL" id="QRJH01000004">
    <property type="protein sequence ID" value="RHH18570.1"/>
    <property type="molecule type" value="Genomic_DNA"/>
</dbReference>
<protein>
    <submittedName>
        <fullName evidence="2">DUF2142 domain-containing protein</fullName>
    </submittedName>
</protein>
<evidence type="ECO:0000313" key="2">
    <source>
        <dbReference type="EMBL" id="RHH18570.1"/>
    </source>
</evidence>
<keyword evidence="1" id="KW-0812">Transmembrane</keyword>
<feature type="transmembrane region" description="Helical" evidence="1">
    <location>
        <begin position="540"/>
        <end position="561"/>
    </location>
</feature>
<keyword evidence="1" id="KW-0472">Membrane</keyword>
<feature type="transmembrane region" description="Helical" evidence="1">
    <location>
        <begin position="573"/>
        <end position="593"/>
    </location>
</feature>
<feature type="transmembrane region" description="Helical" evidence="1">
    <location>
        <begin position="412"/>
        <end position="434"/>
    </location>
</feature>
<keyword evidence="1" id="KW-1133">Transmembrane helix</keyword>
<feature type="transmembrane region" description="Helical" evidence="1">
    <location>
        <begin position="605"/>
        <end position="629"/>
    </location>
</feature>
<name>A0A414W1U5_9FIRM</name>
<dbReference type="Pfam" id="PF09913">
    <property type="entry name" value="DUF2142"/>
    <property type="match status" value="1"/>
</dbReference>
<proteinExistence type="predicted"/>
<dbReference type="Proteomes" id="UP000284024">
    <property type="component" value="Unassembled WGS sequence"/>
</dbReference>
<reference evidence="2 3" key="1">
    <citation type="submission" date="2018-08" db="EMBL/GenBank/DDBJ databases">
        <title>A genome reference for cultivated species of the human gut microbiota.</title>
        <authorList>
            <person name="Zou Y."/>
            <person name="Xue W."/>
            <person name="Luo G."/>
        </authorList>
    </citation>
    <scope>NUCLEOTIDE SEQUENCE [LARGE SCALE GENOMIC DNA]</scope>
    <source>
        <strain evidence="2 3">AM18-2AC</strain>
    </source>
</reference>